<protein>
    <submittedName>
        <fullName evidence="1">Uncharacterized protein</fullName>
    </submittedName>
</protein>
<evidence type="ECO:0000313" key="2">
    <source>
        <dbReference type="Proteomes" id="UP000663828"/>
    </source>
</evidence>
<gene>
    <name evidence="1" type="ORF">XAT740_LOCUS44301</name>
</gene>
<reference evidence="1" key="1">
    <citation type="submission" date="2021-02" db="EMBL/GenBank/DDBJ databases">
        <authorList>
            <person name="Nowell W R."/>
        </authorList>
    </citation>
    <scope>NUCLEOTIDE SEQUENCE</scope>
</reference>
<sequence length="178" mass="20475">MTIPDGTMANALMVNHITDKSAACFSYVIQPTTPDVFGTNIYDEDQVDKDEFFLTSGGIVHSCPNIYEISFNNEHRKQQSCEHLMPVNDNLNTYTLEVDRYVIRPRFQPISTFTSTDSLTSEIELYTERHIFGFPSRYDVLMPTTWKSDTSLCSSSPFHQQTLIKTKQRSYSYEILSQ</sequence>
<dbReference type="Proteomes" id="UP000663828">
    <property type="component" value="Unassembled WGS sequence"/>
</dbReference>
<keyword evidence="2" id="KW-1185">Reference proteome</keyword>
<dbReference type="EMBL" id="CAJNOR010005594">
    <property type="protein sequence ID" value="CAF1569081.1"/>
    <property type="molecule type" value="Genomic_DNA"/>
</dbReference>
<proteinExistence type="predicted"/>
<comment type="caution">
    <text evidence="1">The sequence shown here is derived from an EMBL/GenBank/DDBJ whole genome shotgun (WGS) entry which is preliminary data.</text>
</comment>
<dbReference type="AlphaFoldDB" id="A0A815YAN9"/>
<evidence type="ECO:0000313" key="1">
    <source>
        <dbReference type="EMBL" id="CAF1569081.1"/>
    </source>
</evidence>
<accession>A0A815YAN9</accession>
<organism evidence="1 2">
    <name type="scientific">Adineta ricciae</name>
    <name type="common">Rotifer</name>
    <dbReference type="NCBI Taxonomy" id="249248"/>
    <lineage>
        <taxon>Eukaryota</taxon>
        <taxon>Metazoa</taxon>
        <taxon>Spiralia</taxon>
        <taxon>Gnathifera</taxon>
        <taxon>Rotifera</taxon>
        <taxon>Eurotatoria</taxon>
        <taxon>Bdelloidea</taxon>
        <taxon>Adinetida</taxon>
        <taxon>Adinetidae</taxon>
        <taxon>Adineta</taxon>
    </lineage>
</organism>
<name>A0A815YAN9_ADIRI</name>